<name>A0ABQ8RY35_PERAM</name>
<proteinExistence type="predicted"/>
<gene>
    <name evidence="1" type="ORF">ANN_27373</name>
</gene>
<reference evidence="1 2" key="1">
    <citation type="journal article" date="2022" name="Allergy">
        <title>Genome assembly and annotation of Periplaneta americana reveal a comprehensive cockroach allergen profile.</title>
        <authorList>
            <person name="Wang L."/>
            <person name="Xiong Q."/>
            <person name="Saelim N."/>
            <person name="Wang L."/>
            <person name="Nong W."/>
            <person name="Wan A.T."/>
            <person name="Shi M."/>
            <person name="Liu X."/>
            <person name="Cao Q."/>
            <person name="Hui J.H.L."/>
            <person name="Sookrung N."/>
            <person name="Leung T.F."/>
            <person name="Tungtrongchitr A."/>
            <person name="Tsui S.K.W."/>
        </authorList>
    </citation>
    <scope>NUCLEOTIDE SEQUENCE [LARGE SCALE GENOMIC DNA]</scope>
    <source>
        <strain evidence="1">PWHHKU_190912</strain>
    </source>
</reference>
<accession>A0ABQ8RY35</accession>
<evidence type="ECO:0000313" key="2">
    <source>
        <dbReference type="Proteomes" id="UP001148838"/>
    </source>
</evidence>
<organism evidence="1 2">
    <name type="scientific">Periplaneta americana</name>
    <name type="common">American cockroach</name>
    <name type="synonym">Blatta americana</name>
    <dbReference type="NCBI Taxonomy" id="6978"/>
    <lineage>
        <taxon>Eukaryota</taxon>
        <taxon>Metazoa</taxon>
        <taxon>Ecdysozoa</taxon>
        <taxon>Arthropoda</taxon>
        <taxon>Hexapoda</taxon>
        <taxon>Insecta</taxon>
        <taxon>Pterygota</taxon>
        <taxon>Neoptera</taxon>
        <taxon>Polyneoptera</taxon>
        <taxon>Dictyoptera</taxon>
        <taxon>Blattodea</taxon>
        <taxon>Blattoidea</taxon>
        <taxon>Blattidae</taxon>
        <taxon>Blattinae</taxon>
        <taxon>Periplaneta</taxon>
    </lineage>
</organism>
<dbReference type="Proteomes" id="UP001148838">
    <property type="component" value="Unassembled WGS sequence"/>
</dbReference>
<evidence type="ECO:0000313" key="1">
    <source>
        <dbReference type="EMBL" id="KAJ4426559.1"/>
    </source>
</evidence>
<dbReference type="EMBL" id="JAJSOF020000040">
    <property type="protein sequence ID" value="KAJ4426559.1"/>
    <property type="molecule type" value="Genomic_DNA"/>
</dbReference>
<keyword evidence="2" id="KW-1185">Reference proteome</keyword>
<protein>
    <submittedName>
        <fullName evidence="1">Uncharacterized protein</fullName>
    </submittedName>
</protein>
<sequence length="317" mass="36041">MYYAVGLCICVRGESRVEVKVSPRLYDIDWTQLSEAAPKQFTAVEESVSPWWKVDCYPNADIWHGCTTDLWSGCYPNVGITSSQDAPQVISPEDQYIWLKLKEDECFSGQSSNASTPGFVKDKVYLTPVTDIAELRGRIYAAMGLVTPEMLSRVRQEIEYRLDIVRATNDAHIEVRVDYRELAELQIATEESRQNREMLRSRIEKKKTYVKKSDKSGLSTTNAMKFSDTNKNSSDFGSDLTRLREGRAEMVRSEVKKKNDEFITENGEVDVSGTETAKEETTKDLVNKLKYELEECNRKLDKTIEVMKIGKEYGGGG</sequence>
<comment type="caution">
    <text evidence="1">The sequence shown here is derived from an EMBL/GenBank/DDBJ whole genome shotgun (WGS) entry which is preliminary data.</text>
</comment>